<sequence length="189" mass="22137">MYKTAPTTLIVLVFCLQLFVPARMIFRQENTLKTGVPYKFKTRPIDPNDPFRGKYITLNYEANSFKTNENGWENYSGMVYVYLFQNEAGFAQVKTVSKTPLDIPEDYIIAQSNYIYNCTIYFELPFNRFYMNENKAYDAEISVMRAQRDSLKNCYGLVYLKDGIGVLDNVFIDGMDLKKYVEAYQKEKH</sequence>
<accession>A0A0P7AVN9</accession>
<evidence type="ECO:0008006" key="3">
    <source>
        <dbReference type="Google" id="ProtNLM"/>
    </source>
</evidence>
<dbReference type="RefSeq" id="WP_083467524.1">
    <property type="nucleotide sequence ID" value="NZ_LDJX01000003.1"/>
</dbReference>
<dbReference type="EMBL" id="LDJX01000003">
    <property type="protein sequence ID" value="KPM31970.1"/>
    <property type="molecule type" value="Genomic_DNA"/>
</dbReference>
<comment type="caution">
    <text evidence="1">The sequence shown here is derived from an EMBL/GenBank/DDBJ whole genome shotgun (WGS) entry which is preliminary data.</text>
</comment>
<keyword evidence="2" id="KW-1185">Reference proteome</keyword>
<dbReference type="InterPro" id="IPR025833">
    <property type="entry name" value="GDYXXLXY"/>
</dbReference>
<gene>
    <name evidence="1" type="ORF">I595_1618</name>
</gene>
<dbReference type="OrthoDB" id="4868247at2"/>
<evidence type="ECO:0000313" key="1">
    <source>
        <dbReference type="EMBL" id="KPM31970.1"/>
    </source>
</evidence>
<dbReference type="AlphaFoldDB" id="A0A0P7AVN9"/>
<protein>
    <recommendedName>
        <fullName evidence="3">GDYXXLXY protein</fullName>
    </recommendedName>
</protein>
<evidence type="ECO:0000313" key="2">
    <source>
        <dbReference type="Proteomes" id="UP000050280"/>
    </source>
</evidence>
<dbReference type="STRING" id="1300341.I595_1618"/>
<organism evidence="1 2">
    <name type="scientific">Croceitalea dokdonensis DOKDO 023</name>
    <dbReference type="NCBI Taxonomy" id="1300341"/>
    <lineage>
        <taxon>Bacteria</taxon>
        <taxon>Pseudomonadati</taxon>
        <taxon>Bacteroidota</taxon>
        <taxon>Flavobacteriia</taxon>
        <taxon>Flavobacteriales</taxon>
        <taxon>Flavobacteriaceae</taxon>
        <taxon>Croceitalea</taxon>
    </lineage>
</organism>
<reference evidence="1 2" key="1">
    <citation type="submission" date="2015-09" db="EMBL/GenBank/DDBJ databases">
        <title>Genome sequence of the marine flavobacterium Croceitalea dokdonensis DOKDO 023 that contains proton- and sodium-pumping rhodopsins.</title>
        <authorList>
            <person name="Kwon S.-K."/>
            <person name="Lee H.K."/>
            <person name="Kwak M.-J."/>
            <person name="Kim J.F."/>
        </authorList>
    </citation>
    <scope>NUCLEOTIDE SEQUENCE [LARGE SCALE GENOMIC DNA]</scope>
    <source>
        <strain evidence="1 2">DOKDO 023</strain>
    </source>
</reference>
<name>A0A0P7AVN9_9FLAO</name>
<proteinExistence type="predicted"/>
<dbReference type="Pfam" id="PF14345">
    <property type="entry name" value="GDYXXLXY"/>
    <property type="match status" value="1"/>
</dbReference>
<dbReference type="Proteomes" id="UP000050280">
    <property type="component" value="Unassembled WGS sequence"/>
</dbReference>